<keyword evidence="3" id="KW-1185">Reference proteome</keyword>
<feature type="chain" id="PRO_5046712923" evidence="1">
    <location>
        <begin position="21"/>
        <end position="200"/>
    </location>
</feature>
<dbReference type="RefSeq" id="WP_379835160.1">
    <property type="nucleotide sequence ID" value="NZ_JBHRYQ010000001.1"/>
</dbReference>
<evidence type="ECO:0000256" key="1">
    <source>
        <dbReference type="SAM" id="SignalP"/>
    </source>
</evidence>
<dbReference type="EMBL" id="JBHRYQ010000001">
    <property type="protein sequence ID" value="MFC3809729.1"/>
    <property type="molecule type" value="Genomic_DNA"/>
</dbReference>
<evidence type="ECO:0000313" key="2">
    <source>
        <dbReference type="EMBL" id="MFC3809729.1"/>
    </source>
</evidence>
<keyword evidence="1" id="KW-0732">Signal</keyword>
<protein>
    <submittedName>
        <fullName evidence="2">DUF6134 family protein</fullName>
    </submittedName>
</protein>
<reference evidence="3" key="1">
    <citation type="journal article" date="2019" name="Int. J. Syst. Evol. Microbiol.">
        <title>The Global Catalogue of Microorganisms (GCM) 10K type strain sequencing project: providing services to taxonomists for standard genome sequencing and annotation.</title>
        <authorList>
            <consortium name="The Broad Institute Genomics Platform"/>
            <consortium name="The Broad Institute Genome Sequencing Center for Infectious Disease"/>
            <person name="Wu L."/>
            <person name="Ma J."/>
        </authorList>
    </citation>
    <scope>NUCLEOTIDE SEQUENCE [LARGE SCALE GENOMIC DNA]</scope>
    <source>
        <strain evidence="3">CECT 7956</strain>
    </source>
</reference>
<gene>
    <name evidence="2" type="ORF">ACFOOI_03600</name>
</gene>
<organism evidence="2 3">
    <name type="scientific">Lacihabitans lacunae</name>
    <dbReference type="NCBI Taxonomy" id="1028214"/>
    <lineage>
        <taxon>Bacteria</taxon>
        <taxon>Pseudomonadati</taxon>
        <taxon>Bacteroidota</taxon>
        <taxon>Cytophagia</taxon>
        <taxon>Cytophagales</taxon>
        <taxon>Leadbetterellaceae</taxon>
        <taxon>Lacihabitans</taxon>
    </lineage>
</organism>
<accession>A0ABV7YRC9</accession>
<proteinExistence type="predicted"/>
<sequence>MKNRICVLFFMLLAANFAKGQNIEVLNYNIEIAGIKVGTAKAKSSLGANGEHIYHLVSNVDIDFIIFKLRLNYDVKSVFDKKYMQSSNVLAKSNKGTFYTKTHQSGQGYKIDSEQKDGKVNKYLDGLAESSSSSLYFHEPIGIHQVYAEYYGDFIKIKRIREGVYEGELGKNKDVYYYQNHKLVKVVKKNPIKDFVFILN</sequence>
<dbReference type="InterPro" id="IPR045767">
    <property type="entry name" value="DUF6134"/>
</dbReference>
<name>A0ABV7YRC9_9BACT</name>
<comment type="caution">
    <text evidence="2">The sequence shown here is derived from an EMBL/GenBank/DDBJ whole genome shotgun (WGS) entry which is preliminary data.</text>
</comment>
<dbReference type="Pfam" id="PF19630">
    <property type="entry name" value="DUF6134"/>
    <property type="match status" value="1"/>
</dbReference>
<feature type="signal peptide" evidence="1">
    <location>
        <begin position="1"/>
        <end position="20"/>
    </location>
</feature>
<dbReference type="Proteomes" id="UP001595616">
    <property type="component" value="Unassembled WGS sequence"/>
</dbReference>
<evidence type="ECO:0000313" key="3">
    <source>
        <dbReference type="Proteomes" id="UP001595616"/>
    </source>
</evidence>